<feature type="region of interest" description="Disordered" evidence="1">
    <location>
        <begin position="1"/>
        <end position="36"/>
    </location>
</feature>
<evidence type="ECO:0000256" key="1">
    <source>
        <dbReference type="SAM" id="MobiDB-lite"/>
    </source>
</evidence>
<reference evidence="3" key="1">
    <citation type="journal article" date="2011" name="Nat. Commun.">
        <title>Effector diversification within compartments of the Leptosphaeria maculans genome affected by Repeat-Induced Point mutations.</title>
        <authorList>
            <person name="Rouxel T."/>
            <person name="Grandaubert J."/>
            <person name="Hane J.K."/>
            <person name="Hoede C."/>
            <person name="van de Wouw A.P."/>
            <person name="Couloux A."/>
            <person name="Dominguez V."/>
            <person name="Anthouard V."/>
            <person name="Bally P."/>
            <person name="Bourras S."/>
            <person name="Cozijnsen A.J."/>
            <person name="Ciuffetti L.M."/>
            <person name="Degrave A."/>
            <person name="Dilmaghani A."/>
            <person name="Duret L."/>
            <person name="Fudal I."/>
            <person name="Goodwin S.B."/>
            <person name="Gout L."/>
            <person name="Glaser N."/>
            <person name="Linglin J."/>
            <person name="Kema G.H.J."/>
            <person name="Lapalu N."/>
            <person name="Lawrence C.B."/>
            <person name="May K."/>
            <person name="Meyer M."/>
            <person name="Ollivier B."/>
            <person name="Poulain J."/>
            <person name="Schoch C.L."/>
            <person name="Simon A."/>
            <person name="Spatafora J.W."/>
            <person name="Stachowiak A."/>
            <person name="Turgeon B.G."/>
            <person name="Tyler B.M."/>
            <person name="Vincent D."/>
            <person name="Weissenbach J."/>
            <person name="Amselem J."/>
            <person name="Quesneville H."/>
            <person name="Oliver R.P."/>
            <person name="Wincker P."/>
            <person name="Balesdent M.-H."/>
            <person name="Howlett B.J."/>
        </authorList>
    </citation>
    <scope>NUCLEOTIDE SEQUENCE [LARGE SCALE GENOMIC DNA]</scope>
    <source>
        <strain evidence="3">JN3 / isolate v23.1.3 / race Av1-4-5-6-7-8</strain>
    </source>
</reference>
<sequence>MLSESLARMDTSKRRNQRLPSQARMAVVRPHDGHQV</sequence>
<dbReference type="VEuPathDB" id="FungiDB:LEMA_uP011150.1"/>
<name>E5ACX6_LEPMJ</name>
<accession>E5ACX6</accession>
<dbReference type="InParanoid" id="E5ACX6"/>
<dbReference type="EMBL" id="FP929139">
    <property type="protein sequence ID" value="CBY02328.1"/>
    <property type="molecule type" value="Genomic_DNA"/>
</dbReference>
<gene>
    <name evidence="2" type="ORF">LEMA_uP011150.1</name>
</gene>
<dbReference type="HOGENOM" id="CLU_3359870_0_0_1"/>
<keyword evidence="3" id="KW-1185">Reference proteome</keyword>
<protein>
    <submittedName>
        <fullName evidence="2">Predicted protein</fullName>
    </submittedName>
</protein>
<evidence type="ECO:0000313" key="3">
    <source>
        <dbReference type="Proteomes" id="UP000002668"/>
    </source>
</evidence>
<organism evidence="2 3">
    <name type="scientific">Leptosphaeria maculans (strain JN3 / isolate v23.1.3 / race Av1-4-5-6-7-8)</name>
    <name type="common">Blackleg fungus</name>
    <name type="synonym">Phoma lingam</name>
    <dbReference type="NCBI Taxonomy" id="985895"/>
    <lineage>
        <taxon>Eukaryota</taxon>
        <taxon>Fungi</taxon>
        <taxon>Dikarya</taxon>
        <taxon>Ascomycota</taxon>
        <taxon>Pezizomycotina</taxon>
        <taxon>Dothideomycetes</taxon>
        <taxon>Pleosporomycetidae</taxon>
        <taxon>Pleosporales</taxon>
        <taxon>Pleosporineae</taxon>
        <taxon>Leptosphaeriaceae</taxon>
        <taxon>Plenodomus</taxon>
        <taxon>Plenodomus lingam/Leptosphaeria maculans species complex</taxon>
    </lineage>
</organism>
<dbReference type="AlphaFoldDB" id="E5ACX6"/>
<dbReference type="Proteomes" id="UP000002668">
    <property type="component" value="Genome"/>
</dbReference>
<proteinExistence type="predicted"/>
<evidence type="ECO:0000313" key="2">
    <source>
        <dbReference type="EMBL" id="CBY02328.1"/>
    </source>
</evidence>